<evidence type="ECO:0000313" key="5">
    <source>
        <dbReference type="EMBL" id="GAA4458991.1"/>
    </source>
</evidence>
<proteinExistence type="predicted"/>
<reference evidence="6" key="1">
    <citation type="journal article" date="2019" name="Int. J. Syst. Evol. Microbiol.">
        <title>The Global Catalogue of Microorganisms (GCM) 10K type strain sequencing project: providing services to taxonomists for standard genome sequencing and annotation.</title>
        <authorList>
            <consortium name="The Broad Institute Genomics Platform"/>
            <consortium name="The Broad Institute Genome Sequencing Center for Infectious Disease"/>
            <person name="Wu L."/>
            <person name="Ma J."/>
        </authorList>
    </citation>
    <scope>NUCLEOTIDE SEQUENCE [LARGE SCALE GENOMIC DNA]</scope>
    <source>
        <strain evidence="6">JCM 31921</strain>
    </source>
</reference>
<organism evidence="5 6">
    <name type="scientific">Rurimicrobium arvi</name>
    <dbReference type="NCBI Taxonomy" id="2049916"/>
    <lineage>
        <taxon>Bacteria</taxon>
        <taxon>Pseudomonadati</taxon>
        <taxon>Bacteroidota</taxon>
        <taxon>Chitinophagia</taxon>
        <taxon>Chitinophagales</taxon>
        <taxon>Chitinophagaceae</taxon>
        <taxon>Rurimicrobium</taxon>
    </lineage>
</organism>
<dbReference type="Pfam" id="PF12802">
    <property type="entry name" value="MarR_2"/>
    <property type="match status" value="1"/>
</dbReference>
<keyword evidence="2" id="KW-0238">DNA-binding</keyword>
<sequence>MTEEMLQAMPLGRFFAYITKSYYGVLAKKLEELDIDRYYSVLVAMDKTGKGCTQQMLCNLLDIDKVSMVRMIDYFLKKKMVRKIQNPADRREYFLELTPKAKVRLPEFYAAIEELNREALKGLTKEQQKIFKAQLLTIEENINSLPAEKVFINYKKSPKK</sequence>
<dbReference type="Gene3D" id="1.10.10.10">
    <property type="entry name" value="Winged helix-like DNA-binding domain superfamily/Winged helix DNA-binding domain"/>
    <property type="match status" value="1"/>
</dbReference>
<dbReference type="InterPro" id="IPR036390">
    <property type="entry name" value="WH_DNA-bd_sf"/>
</dbReference>
<dbReference type="EMBL" id="BAABEZ010000024">
    <property type="protein sequence ID" value="GAA4458991.1"/>
    <property type="molecule type" value="Genomic_DNA"/>
</dbReference>
<evidence type="ECO:0000256" key="2">
    <source>
        <dbReference type="ARBA" id="ARBA00023125"/>
    </source>
</evidence>
<evidence type="ECO:0000256" key="1">
    <source>
        <dbReference type="ARBA" id="ARBA00023015"/>
    </source>
</evidence>
<gene>
    <name evidence="5" type="ORF">GCM10023092_28190</name>
</gene>
<protein>
    <recommendedName>
        <fullName evidence="4">HTH marR-type domain-containing protein</fullName>
    </recommendedName>
</protein>
<dbReference type="PANTHER" id="PTHR33164">
    <property type="entry name" value="TRANSCRIPTIONAL REGULATOR, MARR FAMILY"/>
    <property type="match status" value="1"/>
</dbReference>
<feature type="domain" description="HTH marR-type" evidence="4">
    <location>
        <begin position="8"/>
        <end position="140"/>
    </location>
</feature>
<dbReference type="SMART" id="SM00347">
    <property type="entry name" value="HTH_MARR"/>
    <property type="match status" value="1"/>
</dbReference>
<dbReference type="InterPro" id="IPR000835">
    <property type="entry name" value="HTH_MarR-typ"/>
</dbReference>
<evidence type="ECO:0000259" key="4">
    <source>
        <dbReference type="PROSITE" id="PS50995"/>
    </source>
</evidence>
<dbReference type="PANTHER" id="PTHR33164:SF64">
    <property type="entry name" value="TRANSCRIPTIONAL REGULATOR SLYA"/>
    <property type="match status" value="1"/>
</dbReference>
<dbReference type="Proteomes" id="UP001501410">
    <property type="component" value="Unassembled WGS sequence"/>
</dbReference>
<dbReference type="PROSITE" id="PS50995">
    <property type="entry name" value="HTH_MARR_2"/>
    <property type="match status" value="1"/>
</dbReference>
<keyword evidence="6" id="KW-1185">Reference proteome</keyword>
<dbReference type="InterPro" id="IPR039422">
    <property type="entry name" value="MarR/SlyA-like"/>
</dbReference>
<evidence type="ECO:0000256" key="3">
    <source>
        <dbReference type="ARBA" id="ARBA00023163"/>
    </source>
</evidence>
<name>A0ABP8N309_9BACT</name>
<accession>A0ABP8N309</accession>
<keyword evidence="1" id="KW-0805">Transcription regulation</keyword>
<dbReference type="InterPro" id="IPR036388">
    <property type="entry name" value="WH-like_DNA-bd_sf"/>
</dbReference>
<dbReference type="RefSeq" id="WP_344828574.1">
    <property type="nucleotide sequence ID" value="NZ_BAABEZ010000024.1"/>
</dbReference>
<keyword evidence="3" id="KW-0804">Transcription</keyword>
<comment type="caution">
    <text evidence="5">The sequence shown here is derived from an EMBL/GenBank/DDBJ whole genome shotgun (WGS) entry which is preliminary data.</text>
</comment>
<dbReference type="SUPFAM" id="SSF46785">
    <property type="entry name" value="Winged helix' DNA-binding domain"/>
    <property type="match status" value="1"/>
</dbReference>
<evidence type="ECO:0000313" key="6">
    <source>
        <dbReference type="Proteomes" id="UP001501410"/>
    </source>
</evidence>